<dbReference type="Proteomes" id="UP000001996">
    <property type="component" value="Unassembled WGS sequence"/>
</dbReference>
<reference evidence="3 4" key="1">
    <citation type="journal article" date="2009" name="Nature">
        <title>Evolution of pathogenicity and sexual reproduction in eight Candida genomes.</title>
        <authorList>
            <person name="Butler G."/>
            <person name="Rasmussen M.D."/>
            <person name="Lin M.F."/>
            <person name="Santos M.A."/>
            <person name="Sakthikumar S."/>
            <person name="Munro C.A."/>
            <person name="Rheinbay E."/>
            <person name="Grabherr M."/>
            <person name="Forche A."/>
            <person name="Reedy J.L."/>
            <person name="Agrafioti I."/>
            <person name="Arnaud M.B."/>
            <person name="Bates S."/>
            <person name="Brown A.J."/>
            <person name="Brunke S."/>
            <person name="Costanzo M.C."/>
            <person name="Fitzpatrick D.A."/>
            <person name="de Groot P.W."/>
            <person name="Harris D."/>
            <person name="Hoyer L.L."/>
            <person name="Hube B."/>
            <person name="Klis F.M."/>
            <person name="Kodira C."/>
            <person name="Lennard N."/>
            <person name="Logue M.E."/>
            <person name="Martin R."/>
            <person name="Neiman A.M."/>
            <person name="Nikolaou E."/>
            <person name="Quail M.A."/>
            <person name="Quinn J."/>
            <person name="Santos M.C."/>
            <person name="Schmitzberger F.F."/>
            <person name="Sherlock G."/>
            <person name="Shah P."/>
            <person name="Silverstein K.A."/>
            <person name="Skrzypek M.S."/>
            <person name="Soll D."/>
            <person name="Staggs R."/>
            <person name="Stansfield I."/>
            <person name="Stumpf M.P."/>
            <person name="Sudbery P.E."/>
            <person name="Srikantha T."/>
            <person name="Zeng Q."/>
            <person name="Berman J."/>
            <person name="Berriman M."/>
            <person name="Heitman J."/>
            <person name="Gow N.A."/>
            <person name="Lorenz M.C."/>
            <person name="Birren B.W."/>
            <person name="Kellis M."/>
            <person name="Cuomo C.A."/>
        </authorList>
    </citation>
    <scope>NUCLEOTIDE SEQUENCE [LARGE SCALE GENOMIC DNA]</scope>
    <source>
        <strain evidence="4">ATCC 11503 / BCRC 21390 / CBS 2605 / JCM 1781 / NBRC 1676 / NRRL YB-4239</strain>
    </source>
</reference>
<evidence type="ECO:0000256" key="1">
    <source>
        <dbReference type="SAM" id="MobiDB-lite"/>
    </source>
</evidence>
<dbReference type="InParanoid" id="A5DUS2"/>
<dbReference type="SUPFAM" id="SSF48452">
    <property type="entry name" value="TPR-like"/>
    <property type="match status" value="1"/>
</dbReference>
<evidence type="ECO:0000256" key="2">
    <source>
        <dbReference type="SAM" id="Phobius"/>
    </source>
</evidence>
<dbReference type="Gene3D" id="1.25.40.1040">
    <property type="match status" value="1"/>
</dbReference>
<feature type="transmembrane region" description="Helical" evidence="2">
    <location>
        <begin position="180"/>
        <end position="203"/>
    </location>
</feature>
<keyword evidence="2" id="KW-1133">Transmembrane helix</keyword>
<dbReference type="VEuPathDB" id="FungiDB:LELG_01108"/>
<keyword evidence="4" id="KW-1185">Reference proteome</keyword>
<feature type="region of interest" description="Disordered" evidence="1">
    <location>
        <begin position="85"/>
        <end position="109"/>
    </location>
</feature>
<sequence length="210" mass="25032">MSQVLTPNAKAKKMSLDKISQLEEELEQDPLNYNKWMKYLEQVVTKDNQEQVRLAFDRYLSYFKFDVCKEPRVIIKEMKGERVKGREEEIEHEHEHEKEKEKEKEKEEKDEVVGMTQIAQSLQGIQLPQASTALKVLGKLQRQVYLLHTSILFMTLYEFSIFFWPIMYSIYVLDLTQIKLAIQCICSSLLFLFRFIHFLSAFFTEFKQII</sequence>
<dbReference type="STRING" id="379508.A5DUS2"/>
<dbReference type="AlphaFoldDB" id="A5DUS2"/>
<keyword evidence="2" id="KW-0472">Membrane</keyword>
<name>A5DUS2_LODEL</name>
<dbReference type="InterPro" id="IPR011990">
    <property type="entry name" value="TPR-like_helical_dom_sf"/>
</dbReference>
<proteinExistence type="predicted"/>
<keyword evidence="2" id="KW-0812">Transmembrane</keyword>
<accession>A5DUS2</accession>
<gene>
    <name evidence="3" type="ORF">LELG_01108</name>
</gene>
<organism evidence="3 4">
    <name type="scientific">Lodderomyces elongisporus (strain ATCC 11503 / CBS 2605 / JCM 1781 / NBRC 1676 / NRRL YB-4239)</name>
    <name type="common">Yeast</name>
    <name type="synonym">Saccharomyces elongisporus</name>
    <dbReference type="NCBI Taxonomy" id="379508"/>
    <lineage>
        <taxon>Eukaryota</taxon>
        <taxon>Fungi</taxon>
        <taxon>Dikarya</taxon>
        <taxon>Ascomycota</taxon>
        <taxon>Saccharomycotina</taxon>
        <taxon>Pichiomycetes</taxon>
        <taxon>Debaryomycetaceae</taxon>
        <taxon>Candida/Lodderomyces clade</taxon>
        <taxon>Lodderomyces</taxon>
    </lineage>
</organism>
<evidence type="ECO:0000313" key="4">
    <source>
        <dbReference type="Proteomes" id="UP000001996"/>
    </source>
</evidence>
<feature type="transmembrane region" description="Helical" evidence="2">
    <location>
        <begin position="144"/>
        <end position="168"/>
    </location>
</feature>
<evidence type="ECO:0000313" key="3">
    <source>
        <dbReference type="EMBL" id="EDK42930.1"/>
    </source>
</evidence>
<dbReference type="HOGENOM" id="CLU_1310344_0_0_1"/>
<dbReference type="EMBL" id="CH981524">
    <property type="protein sequence ID" value="EDK42930.1"/>
    <property type="molecule type" value="Genomic_DNA"/>
</dbReference>
<protein>
    <submittedName>
        <fullName evidence="3">Uncharacterized protein</fullName>
    </submittedName>
</protein>